<comment type="caution">
    <text evidence="2">The sequence shown here is derived from an EMBL/GenBank/DDBJ whole genome shotgun (WGS) entry which is preliminary data.</text>
</comment>
<organism evidence="2 3">
    <name type="scientific">Dryococelus australis</name>
    <dbReference type="NCBI Taxonomy" id="614101"/>
    <lineage>
        <taxon>Eukaryota</taxon>
        <taxon>Metazoa</taxon>
        <taxon>Ecdysozoa</taxon>
        <taxon>Arthropoda</taxon>
        <taxon>Hexapoda</taxon>
        <taxon>Insecta</taxon>
        <taxon>Pterygota</taxon>
        <taxon>Neoptera</taxon>
        <taxon>Polyneoptera</taxon>
        <taxon>Phasmatodea</taxon>
        <taxon>Verophasmatodea</taxon>
        <taxon>Anareolatae</taxon>
        <taxon>Phasmatidae</taxon>
        <taxon>Eurycanthinae</taxon>
        <taxon>Dryococelus</taxon>
    </lineage>
</organism>
<dbReference type="CDD" id="cd07361">
    <property type="entry name" value="MEMO_like"/>
    <property type="match status" value="1"/>
</dbReference>
<evidence type="ECO:0000313" key="3">
    <source>
        <dbReference type="Proteomes" id="UP001159363"/>
    </source>
</evidence>
<comment type="similarity">
    <text evidence="1">Belongs to the MEMO1 family.</text>
</comment>
<dbReference type="InterPro" id="IPR002737">
    <property type="entry name" value="MEMO1_fam"/>
</dbReference>
<dbReference type="EMBL" id="JARBHB010000015">
    <property type="protein sequence ID" value="KAJ8867263.1"/>
    <property type="molecule type" value="Genomic_DNA"/>
</dbReference>
<keyword evidence="3" id="KW-1185">Reference proteome</keyword>
<gene>
    <name evidence="2" type="ORF">PR048_031062</name>
</gene>
<sequence>MPLDEVRSGPRDAVHGRKWVTGCTTNSSKKPVQVVNVKGLRTKLEQFFQILTVKDRDVLTYPHVIKKKFEFDIENIESVWTEISSINANKILIVNHAHSSHCKPRMSHAFSLLGPSDYYFTKVHNISFVFVSTPSYVIPLFHHRGLHQEDLFDTPVNNGLPEDETVYGELDTTGHFEWMSLTIDEDEHSIEMHLPYIARVMDDFKDSFTIVPVLVGSLTPDKESMYGRIFARYLADPQNLFVISSDFCHWGHRFRYTFYDRNWGEIYQSIQMLDRTGMDIIESMNPTAFTEYLKKYGNTICGRHPIGVLLQAIHSLQLSGTNGHKMCLKFLKYAQSSQCCSMNDSSVSYAAAALTFE</sequence>
<name>A0ABQ9G473_9NEOP</name>
<dbReference type="PANTHER" id="PTHR11060:SF0">
    <property type="entry name" value="PROTEIN MEMO1"/>
    <property type="match status" value="1"/>
</dbReference>
<evidence type="ECO:0000256" key="1">
    <source>
        <dbReference type="ARBA" id="ARBA00006315"/>
    </source>
</evidence>
<proteinExistence type="inferred from homology"/>
<evidence type="ECO:0000313" key="2">
    <source>
        <dbReference type="EMBL" id="KAJ8867263.1"/>
    </source>
</evidence>
<dbReference type="Pfam" id="PF01875">
    <property type="entry name" value="Memo"/>
    <property type="match status" value="1"/>
</dbReference>
<dbReference type="PANTHER" id="PTHR11060">
    <property type="entry name" value="PROTEIN MEMO1"/>
    <property type="match status" value="1"/>
</dbReference>
<dbReference type="Proteomes" id="UP001159363">
    <property type="component" value="Chromosome 14"/>
</dbReference>
<dbReference type="NCBIfam" id="TIGR04336">
    <property type="entry name" value="AmmeMemoSam_B"/>
    <property type="match status" value="1"/>
</dbReference>
<protein>
    <recommendedName>
        <fullName evidence="4">Protein MEMO1</fullName>
    </recommendedName>
</protein>
<dbReference type="Gene3D" id="3.40.830.10">
    <property type="entry name" value="LigB-like"/>
    <property type="match status" value="1"/>
</dbReference>
<accession>A0ABQ9G473</accession>
<reference evidence="2 3" key="1">
    <citation type="submission" date="2023-02" db="EMBL/GenBank/DDBJ databases">
        <title>LHISI_Scaffold_Assembly.</title>
        <authorList>
            <person name="Stuart O.P."/>
            <person name="Cleave R."/>
            <person name="Magrath M.J.L."/>
            <person name="Mikheyev A.S."/>
        </authorList>
    </citation>
    <scope>NUCLEOTIDE SEQUENCE [LARGE SCALE GENOMIC DNA]</scope>
    <source>
        <strain evidence="2">Daus_M_001</strain>
        <tissue evidence="2">Leg muscle</tissue>
    </source>
</reference>
<evidence type="ECO:0008006" key="4">
    <source>
        <dbReference type="Google" id="ProtNLM"/>
    </source>
</evidence>